<evidence type="ECO:0000313" key="4">
    <source>
        <dbReference type="Proteomes" id="UP000250069"/>
    </source>
</evidence>
<dbReference type="Pfam" id="PF08241">
    <property type="entry name" value="Methyltransf_11"/>
    <property type="match status" value="1"/>
</dbReference>
<dbReference type="RefSeq" id="WP_007408228.1">
    <property type="nucleotide sequence ID" value="NZ_AP024603.1"/>
</dbReference>
<dbReference type="InterPro" id="IPR013216">
    <property type="entry name" value="Methyltransf_11"/>
</dbReference>
<dbReference type="SUPFAM" id="SSF53335">
    <property type="entry name" value="S-adenosyl-L-methionine-dependent methyltransferases"/>
    <property type="match status" value="1"/>
</dbReference>
<reference evidence="2 4" key="1">
    <citation type="submission" date="2018-06" db="EMBL/GenBank/DDBJ databases">
        <title>Complete Genome Sequence of Bacillus velezensis DSYZ, a Plant Growth-Promoting Rhizobacterium with Antifungal Activity.</title>
        <authorList>
            <person name="Du B."/>
            <person name="Ding Y."/>
            <person name="Liu K."/>
            <person name="Yao L."/>
            <person name="Wang C."/>
            <person name="Li H."/>
            <person name="Liu H."/>
        </authorList>
    </citation>
    <scope>NUCLEOTIDE SEQUENCE [LARGE SCALE GENOMIC DNA]</scope>
    <source>
        <strain evidence="2 4">DSYZ</strain>
    </source>
</reference>
<evidence type="ECO:0000313" key="2">
    <source>
        <dbReference type="EMBL" id="AWX73110.1"/>
    </source>
</evidence>
<proteinExistence type="predicted"/>
<dbReference type="GO" id="GO:0032259">
    <property type="term" value="P:methylation"/>
    <property type="evidence" value="ECO:0007669"/>
    <property type="project" value="UniProtKB-KW"/>
</dbReference>
<accession>A0A2D1I2H7</accession>
<evidence type="ECO:0000313" key="5">
    <source>
        <dbReference type="Proteomes" id="UP000587477"/>
    </source>
</evidence>
<dbReference type="STRING" id="1449088.AJ82_13715"/>
<sequence>MLQHTSSALKRMRAKYFAASEPAESVIQQILMDIQEYDRILEIGTGNGSMFKQIIGQLEKGSLKSIETSKRKIRKTQRANRSVIKAGLGNIQQGRPESIPFRDRSFHKVFSLHTAETVSDYRTACKEVYRVLQIDGCFYMVLKPSRMSEKDVIEVLYDQHFRDISVVSRDSFHFITAIK</sequence>
<reference evidence="3" key="2">
    <citation type="journal article" date="2020" name="Genomics">
        <title>Complete genome sequence of Bacillus velezensis NST6 and comparison with the species belonging to operational group B. amyloliquefaciens.</title>
        <authorList>
            <person name="Choi J."/>
            <person name="Nam J."/>
            <person name="Seo M.H."/>
        </authorList>
    </citation>
    <scope>NUCLEOTIDE SEQUENCE</scope>
    <source>
        <strain evidence="3">NST6</strain>
    </source>
</reference>
<organism evidence="3 5">
    <name type="scientific">Bacillus velezensis</name>
    <dbReference type="NCBI Taxonomy" id="492670"/>
    <lineage>
        <taxon>Bacteria</taxon>
        <taxon>Bacillati</taxon>
        <taxon>Bacillota</taxon>
        <taxon>Bacilli</taxon>
        <taxon>Bacillales</taxon>
        <taxon>Bacillaceae</taxon>
        <taxon>Bacillus</taxon>
        <taxon>Bacillus amyloliquefaciens group</taxon>
    </lineage>
</organism>
<feature type="domain" description="Methyltransferase type 11" evidence="1">
    <location>
        <begin position="41"/>
        <end position="139"/>
    </location>
</feature>
<accession>A0A2D3DQD3</accession>
<evidence type="ECO:0000313" key="3">
    <source>
        <dbReference type="EMBL" id="QOY28178.1"/>
    </source>
</evidence>
<dbReference type="Proteomes" id="UP000250069">
    <property type="component" value="Chromosome"/>
</dbReference>
<evidence type="ECO:0000259" key="1">
    <source>
        <dbReference type="Pfam" id="PF08241"/>
    </source>
</evidence>
<dbReference type="GO" id="GO:0008757">
    <property type="term" value="F:S-adenosylmethionine-dependent methyltransferase activity"/>
    <property type="evidence" value="ECO:0007669"/>
    <property type="project" value="InterPro"/>
</dbReference>
<keyword evidence="3" id="KW-0808">Transferase</keyword>
<dbReference type="AlphaFoldDB" id="A0A2D1I2H7"/>
<dbReference type="InterPro" id="IPR029063">
    <property type="entry name" value="SAM-dependent_MTases_sf"/>
</dbReference>
<dbReference type="EMBL" id="CP030150">
    <property type="protein sequence ID" value="AWX73110.1"/>
    <property type="molecule type" value="Genomic_DNA"/>
</dbReference>
<dbReference type="Proteomes" id="UP000587477">
    <property type="component" value="Chromosome"/>
</dbReference>
<dbReference type="EC" id="2.1.1.-" evidence="3"/>
<gene>
    <name evidence="3" type="primary">yrhH</name>
    <name evidence="3" type="ORF">BACVE_003218</name>
    <name evidence="2" type="ORF">BVDSYZ_14130</name>
</gene>
<reference evidence="5" key="3">
    <citation type="submission" date="2020-10" db="EMBL/GenBank/DDBJ databases">
        <title>Complete genome sequence of Bacillus velezensis NST6.</title>
        <authorList>
            <person name="Choi J."/>
        </authorList>
    </citation>
    <scope>NUCLEOTIDE SEQUENCE [LARGE SCALE GENOMIC DNA]</scope>
    <source>
        <strain evidence="5">NST6</strain>
    </source>
</reference>
<dbReference type="EMBL" id="CP063687">
    <property type="protein sequence ID" value="QOY28178.1"/>
    <property type="molecule type" value="Genomic_DNA"/>
</dbReference>
<dbReference type="GeneID" id="75092320"/>
<name>A0A2D1I2H7_BACVE</name>
<protein>
    <submittedName>
        <fullName evidence="2">Class I SAM-dependent methyltransferase</fullName>
    </submittedName>
    <submittedName>
        <fullName evidence="3">Methyltransferase YrhH</fullName>
        <ecNumber evidence="3">2.1.1.-</ecNumber>
    </submittedName>
</protein>
<dbReference type="Gene3D" id="3.40.50.150">
    <property type="entry name" value="Vaccinia Virus protein VP39"/>
    <property type="match status" value="1"/>
</dbReference>
<keyword evidence="3" id="KW-0489">Methyltransferase</keyword>